<keyword evidence="1" id="KW-0812">Transmembrane</keyword>
<organism evidence="2 3">
    <name type="scientific">Enterocloster clostridioformis</name>
    <dbReference type="NCBI Taxonomy" id="1531"/>
    <lineage>
        <taxon>Bacteria</taxon>
        <taxon>Bacillati</taxon>
        <taxon>Bacillota</taxon>
        <taxon>Clostridia</taxon>
        <taxon>Lachnospirales</taxon>
        <taxon>Lachnospiraceae</taxon>
        <taxon>Enterocloster</taxon>
    </lineage>
</organism>
<evidence type="ECO:0000256" key="1">
    <source>
        <dbReference type="SAM" id="Phobius"/>
    </source>
</evidence>
<accession>A0A174K8L6</accession>
<feature type="transmembrane region" description="Helical" evidence="1">
    <location>
        <begin position="6"/>
        <end position="27"/>
    </location>
</feature>
<name>A0A174K8L6_9FIRM</name>
<dbReference type="EMBL" id="CZAB01000021">
    <property type="protein sequence ID" value="CUP06756.1"/>
    <property type="molecule type" value="Genomic_DNA"/>
</dbReference>
<reference evidence="2 3" key="1">
    <citation type="submission" date="2015-09" db="EMBL/GenBank/DDBJ databases">
        <authorList>
            <consortium name="Pathogen Informatics"/>
        </authorList>
    </citation>
    <scope>NUCLEOTIDE SEQUENCE [LARGE SCALE GENOMIC DNA]</scope>
    <source>
        <strain evidence="2 3">2789STDY5834865</strain>
    </source>
</reference>
<sequence length="38" mass="3911">MAGFGTIVNVAGILAGCRVGLLLKGGLPKRLLSSRKQD</sequence>
<keyword evidence="1" id="KW-1133">Transmembrane helix</keyword>
<dbReference type="Proteomes" id="UP000095512">
    <property type="component" value="Unassembled WGS sequence"/>
</dbReference>
<protein>
    <recommendedName>
        <fullName evidence="4">DUF554 domain-containing protein</fullName>
    </recommendedName>
</protein>
<dbReference type="AlphaFoldDB" id="A0A174K8L6"/>
<evidence type="ECO:0000313" key="3">
    <source>
        <dbReference type="Proteomes" id="UP000095512"/>
    </source>
</evidence>
<keyword evidence="1" id="KW-0472">Membrane</keyword>
<gene>
    <name evidence="2" type="ORF">ERS852480_02549</name>
</gene>
<evidence type="ECO:0000313" key="2">
    <source>
        <dbReference type="EMBL" id="CUP06756.1"/>
    </source>
</evidence>
<proteinExistence type="predicted"/>
<evidence type="ECO:0008006" key="4">
    <source>
        <dbReference type="Google" id="ProtNLM"/>
    </source>
</evidence>